<comment type="similarity">
    <text evidence="1 2">Belongs to the anti-sigma-factor antagonist family.</text>
</comment>
<evidence type="ECO:0000313" key="5">
    <source>
        <dbReference type="Proteomes" id="UP000002217"/>
    </source>
</evidence>
<dbReference type="GO" id="GO:0043856">
    <property type="term" value="F:anti-sigma factor antagonist activity"/>
    <property type="evidence" value="ECO:0007669"/>
    <property type="project" value="InterPro"/>
</dbReference>
<dbReference type="KEGG" id="dae:Dtox_0932"/>
<reference evidence="4 5" key="1">
    <citation type="journal article" date="2009" name="Stand. Genomic Sci.">
        <title>Complete genome sequence of Desulfotomaculum acetoxidans type strain (5575).</title>
        <authorList>
            <person name="Spring S."/>
            <person name="Lapidus A."/>
            <person name="Schroder M."/>
            <person name="Gleim D."/>
            <person name="Sims D."/>
            <person name="Meincke L."/>
            <person name="Glavina Del Rio T."/>
            <person name="Tice H."/>
            <person name="Copeland A."/>
            <person name="Cheng J.F."/>
            <person name="Lucas S."/>
            <person name="Chen F."/>
            <person name="Nolan M."/>
            <person name="Bruce D."/>
            <person name="Goodwin L."/>
            <person name="Pitluck S."/>
            <person name="Ivanova N."/>
            <person name="Mavromatis K."/>
            <person name="Mikhailova N."/>
            <person name="Pati A."/>
            <person name="Chen A."/>
            <person name="Palaniappan K."/>
            <person name="Land M."/>
            <person name="Hauser L."/>
            <person name="Chang Y.J."/>
            <person name="Jeffries C.D."/>
            <person name="Chain P."/>
            <person name="Saunders E."/>
            <person name="Brettin T."/>
            <person name="Detter J.C."/>
            <person name="Goker M."/>
            <person name="Bristow J."/>
            <person name="Eisen J.A."/>
            <person name="Markowitz V."/>
            <person name="Hugenholtz P."/>
            <person name="Kyrpides N.C."/>
            <person name="Klenk H.P."/>
            <person name="Han C."/>
        </authorList>
    </citation>
    <scope>NUCLEOTIDE SEQUENCE [LARGE SCALE GENOMIC DNA]</scope>
    <source>
        <strain evidence="5">ATCC 49208 / DSM 771 / VKM B-1644</strain>
    </source>
</reference>
<protein>
    <recommendedName>
        <fullName evidence="2">Anti-sigma factor antagonist</fullName>
    </recommendedName>
</protein>
<keyword evidence="5" id="KW-1185">Reference proteome</keyword>
<feature type="domain" description="STAS" evidence="3">
    <location>
        <begin position="1"/>
        <end position="110"/>
    </location>
</feature>
<dbReference type="HOGENOM" id="CLU_115403_9_2_9"/>
<dbReference type="eggNOG" id="COG1366">
    <property type="taxonomic scope" value="Bacteria"/>
</dbReference>
<name>C8W358_DESAS</name>
<dbReference type="EMBL" id="CP001720">
    <property type="protein sequence ID" value="ACV61825.1"/>
    <property type="molecule type" value="Genomic_DNA"/>
</dbReference>
<dbReference type="InterPro" id="IPR003658">
    <property type="entry name" value="Anti-sigma_ant"/>
</dbReference>
<dbReference type="PROSITE" id="PS50801">
    <property type="entry name" value="STAS"/>
    <property type="match status" value="1"/>
</dbReference>
<dbReference type="CDD" id="cd07043">
    <property type="entry name" value="STAS_anti-anti-sigma_factors"/>
    <property type="match status" value="1"/>
</dbReference>
<dbReference type="SUPFAM" id="SSF52091">
    <property type="entry name" value="SpoIIaa-like"/>
    <property type="match status" value="1"/>
</dbReference>
<dbReference type="PANTHER" id="PTHR33495">
    <property type="entry name" value="ANTI-SIGMA FACTOR ANTAGONIST TM_1081-RELATED-RELATED"/>
    <property type="match status" value="1"/>
</dbReference>
<proteinExistence type="inferred from homology"/>
<accession>C8W358</accession>
<dbReference type="Pfam" id="PF01740">
    <property type="entry name" value="STAS"/>
    <property type="match status" value="1"/>
</dbReference>
<dbReference type="NCBIfam" id="TIGR00377">
    <property type="entry name" value="ant_ant_sig"/>
    <property type="match status" value="1"/>
</dbReference>
<dbReference type="InterPro" id="IPR002645">
    <property type="entry name" value="STAS_dom"/>
</dbReference>
<dbReference type="RefSeq" id="WP_015756540.1">
    <property type="nucleotide sequence ID" value="NC_013216.1"/>
</dbReference>
<dbReference type="Gene3D" id="3.30.750.24">
    <property type="entry name" value="STAS domain"/>
    <property type="match status" value="1"/>
</dbReference>
<dbReference type="OrthoDB" id="9794628at2"/>
<dbReference type="Proteomes" id="UP000002217">
    <property type="component" value="Chromosome"/>
</dbReference>
<dbReference type="AlphaFoldDB" id="C8W358"/>
<sequence length="111" mass="12150">MQIIERNEDGFCILEVIGRLDTVSASEFDQKIAALLENHKADMIFDLAKLDYISSIGLRSILAVTKKLRAGGRKLALCALTDFVKEVFEVSGFDSVIPVFESVAAAKSQAK</sequence>
<evidence type="ECO:0000256" key="2">
    <source>
        <dbReference type="RuleBase" id="RU003749"/>
    </source>
</evidence>
<dbReference type="InterPro" id="IPR036513">
    <property type="entry name" value="STAS_dom_sf"/>
</dbReference>
<evidence type="ECO:0000256" key="1">
    <source>
        <dbReference type="ARBA" id="ARBA00009013"/>
    </source>
</evidence>
<dbReference type="STRING" id="485916.Dtox_0932"/>
<organism evidence="4 5">
    <name type="scientific">Desulfofarcimen acetoxidans (strain ATCC 49208 / DSM 771 / KCTC 5769 / VKM B-1644 / 5575)</name>
    <name type="common">Desulfotomaculum acetoxidans</name>
    <dbReference type="NCBI Taxonomy" id="485916"/>
    <lineage>
        <taxon>Bacteria</taxon>
        <taxon>Bacillati</taxon>
        <taxon>Bacillota</taxon>
        <taxon>Clostridia</taxon>
        <taxon>Eubacteriales</taxon>
        <taxon>Peptococcaceae</taxon>
        <taxon>Desulfofarcimen</taxon>
    </lineage>
</organism>
<gene>
    <name evidence="4" type="ordered locus">Dtox_0932</name>
</gene>
<evidence type="ECO:0000259" key="3">
    <source>
        <dbReference type="PROSITE" id="PS50801"/>
    </source>
</evidence>
<evidence type="ECO:0000313" key="4">
    <source>
        <dbReference type="EMBL" id="ACV61825.1"/>
    </source>
</evidence>